<evidence type="ECO:0000313" key="1">
    <source>
        <dbReference type="EMBL" id="OMO99252.1"/>
    </source>
</evidence>
<dbReference type="Proteomes" id="UP000187203">
    <property type="component" value="Unassembled WGS sequence"/>
</dbReference>
<dbReference type="AlphaFoldDB" id="A0A1R3JWL9"/>
<reference evidence="2" key="1">
    <citation type="submission" date="2013-09" db="EMBL/GenBank/DDBJ databases">
        <title>Corchorus olitorius genome sequencing.</title>
        <authorList>
            <person name="Alam M."/>
            <person name="Haque M.S."/>
            <person name="Islam M.S."/>
            <person name="Emdad E.M."/>
            <person name="Islam M.M."/>
            <person name="Ahmed B."/>
            <person name="Halim A."/>
            <person name="Hossen Q.M.M."/>
            <person name="Hossain M.Z."/>
            <person name="Ahmed R."/>
            <person name="Khan M.M."/>
            <person name="Islam R."/>
            <person name="Rashid M.M."/>
            <person name="Khan S.A."/>
            <person name="Rahman M.S."/>
            <person name="Alam M."/>
            <person name="Yahiya A.S."/>
            <person name="Khan M.S."/>
            <person name="Azam M.S."/>
            <person name="Haque T."/>
            <person name="Lashkar M.Z.H."/>
            <person name="Akhand A.I."/>
            <person name="Morshed G."/>
            <person name="Roy S."/>
            <person name="Uddin K.S."/>
            <person name="Rabeya T."/>
            <person name="Hossain A.S."/>
            <person name="Chowdhury A."/>
            <person name="Snigdha A.R."/>
            <person name="Mortoza M.S."/>
            <person name="Matin S.A."/>
            <person name="Hoque S.M.E."/>
            <person name="Islam M.K."/>
            <person name="Roy D.K."/>
            <person name="Haider R."/>
            <person name="Moosa M.M."/>
            <person name="Elias S.M."/>
            <person name="Hasan A.M."/>
            <person name="Jahan S."/>
            <person name="Shafiuddin M."/>
            <person name="Mahmood N."/>
            <person name="Shommy N.S."/>
        </authorList>
    </citation>
    <scope>NUCLEOTIDE SEQUENCE [LARGE SCALE GENOMIC DNA]</scope>
    <source>
        <strain evidence="2">cv. O-4</strain>
    </source>
</reference>
<dbReference type="EMBL" id="AWUE01015163">
    <property type="protein sequence ID" value="OMO99252.1"/>
    <property type="molecule type" value="Genomic_DNA"/>
</dbReference>
<keyword evidence="2" id="KW-1185">Reference proteome</keyword>
<evidence type="ECO:0008006" key="3">
    <source>
        <dbReference type="Google" id="ProtNLM"/>
    </source>
</evidence>
<protein>
    <recommendedName>
        <fullName evidence="3">Cystatin domain-containing protein</fullName>
    </recommendedName>
</protein>
<name>A0A1R3JWL9_9ROSI</name>
<comment type="caution">
    <text evidence="1">The sequence shown here is derived from an EMBL/GenBank/DDBJ whole genome shotgun (WGS) entry which is preliminary data.</text>
</comment>
<accession>A0A1R3JWL9</accession>
<evidence type="ECO:0000313" key="2">
    <source>
        <dbReference type="Proteomes" id="UP000187203"/>
    </source>
</evidence>
<proteinExistence type="predicted"/>
<gene>
    <name evidence="1" type="ORF">COLO4_13400</name>
</gene>
<organism evidence="1 2">
    <name type="scientific">Corchorus olitorius</name>
    <dbReference type="NCBI Taxonomy" id="93759"/>
    <lineage>
        <taxon>Eukaryota</taxon>
        <taxon>Viridiplantae</taxon>
        <taxon>Streptophyta</taxon>
        <taxon>Embryophyta</taxon>
        <taxon>Tracheophyta</taxon>
        <taxon>Spermatophyta</taxon>
        <taxon>Magnoliopsida</taxon>
        <taxon>eudicotyledons</taxon>
        <taxon>Gunneridae</taxon>
        <taxon>Pentapetalae</taxon>
        <taxon>rosids</taxon>
        <taxon>malvids</taxon>
        <taxon>Malvales</taxon>
        <taxon>Malvaceae</taxon>
        <taxon>Grewioideae</taxon>
        <taxon>Apeibeae</taxon>
        <taxon>Corchorus</taxon>
    </lineage>
</organism>
<sequence length="160" mass="18383">MKTRSPSPPLLGHMPPLLDQIPQEKKQKVEYVGTTSFDYKEAANDEEWVEPKDVGIISFDNKEAANDSEEEWLDGIFDESTKEERKKYYEALLDSGGTNYKLVKVVKDMSTPMRGSLHFITFEAKVDDKTETFEAKVFRGFPEGKSEFQLDVEFCRVKGR</sequence>
<dbReference type="Gene3D" id="3.10.450.10">
    <property type="match status" value="1"/>
</dbReference>